<feature type="compositionally biased region" description="Basic and acidic residues" evidence="1">
    <location>
        <begin position="318"/>
        <end position="328"/>
    </location>
</feature>
<dbReference type="InterPro" id="IPR026797">
    <property type="entry name" value="HAUS_6"/>
</dbReference>
<name>A0A2I0UTA5_LIMLA</name>
<protein>
    <submittedName>
        <fullName evidence="2">Haus augmin-like complex subunit 6</fullName>
    </submittedName>
</protein>
<reference evidence="3" key="1">
    <citation type="submission" date="2017-11" db="EMBL/GenBank/DDBJ databases">
        <authorList>
            <person name="Lima N.C."/>
            <person name="Parody-Merino A.M."/>
            <person name="Battley P.F."/>
            <person name="Fidler A.E."/>
            <person name="Prosdocimi F."/>
        </authorList>
    </citation>
    <scope>NUCLEOTIDE SEQUENCE [LARGE SCALE GENOMIC DNA]</scope>
</reference>
<gene>
    <name evidence="2" type="ORF">llap_326</name>
</gene>
<dbReference type="GO" id="GO:0070652">
    <property type="term" value="C:HAUS complex"/>
    <property type="evidence" value="ECO:0007669"/>
    <property type="project" value="InterPro"/>
</dbReference>
<proteinExistence type="predicted"/>
<feature type="region of interest" description="Disordered" evidence="1">
    <location>
        <begin position="294"/>
        <end position="328"/>
    </location>
</feature>
<dbReference type="PANTHER" id="PTHR16151:SF2">
    <property type="entry name" value="HAUS AUGMIN-LIKE COMPLEX SUBUNIT 6"/>
    <property type="match status" value="1"/>
</dbReference>
<dbReference type="Proteomes" id="UP000233556">
    <property type="component" value="Unassembled WGS sequence"/>
</dbReference>
<evidence type="ECO:0000313" key="3">
    <source>
        <dbReference type="Proteomes" id="UP000233556"/>
    </source>
</evidence>
<feature type="compositionally biased region" description="Polar residues" evidence="1">
    <location>
        <begin position="307"/>
        <end position="317"/>
    </location>
</feature>
<accession>A0A2I0UTA5</accession>
<organism evidence="2 3">
    <name type="scientific">Limosa lapponica baueri</name>
    <dbReference type="NCBI Taxonomy" id="1758121"/>
    <lineage>
        <taxon>Eukaryota</taxon>
        <taxon>Metazoa</taxon>
        <taxon>Chordata</taxon>
        <taxon>Craniata</taxon>
        <taxon>Vertebrata</taxon>
        <taxon>Euteleostomi</taxon>
        <taxon>Archelosauria</taxon>
        <taxon>Archosauria</taxon>
        <taxon>Dinosauria</taxon>
        <taxon>Saurischia</taxon>
        <taxon>Theropoda</taxon>
        <taxon>Coelurosauria</taxon>
        <taxon>Aves</taxon>
        <taxon>Neognathae</taxon>
        <taxon>Neoaves</taxon>
        <taxon>Charadriiformes</taxon>
        <taxon>Scolopacidae</taxon>
        <taxon>Limosa</taxon>
    </lineage>
</organism>
<dbReference type="PANTHER" id="PTHR16151">
    <property type="entry name" value="HAUS AUGMIN-LIKE COMPLEX SUBUNIT 6"/>
    <property type="match status" value="1"/>
</dbReference>
<feature type="region of interest" description="Disordered" evidence="1">
    <location>
        <begin position="1"/>
        <end position="21"/>
    </location>
</feature>
<dbReference type="AlphaFoldDB" id="A0A2I0UTA5"/>
<dbReference type="OrthoDB" id="5575722at2759"/>
<reference evidence="3" key="2">
    <citation type="submission" date="2017-12" db="EMBL/GenBank/DDBJ databases">
        <title>Genome sequence of the Bar-tailed Godwit (Limosa lapponica baueri).</title>
        <authorList>
            <person name="Lima N.C.B."/>
            <person name="Parody-Merino A.M."/>
            <person name="Battley P.F."/>
            <person name="Fidler A.E."/>
            <person name="Prosdocimi F."/>
        </authorList>
    </citation>
    <scope>NUCLEOTIDE SEQUENCE [LARGE SCALE GENOMIC DNA]</scope>
</reference>
<dbReference type="EMBL" id="KZ505639">
    <property type="protein sequence ID" value="PKU49287.1"/>
    <property type="molecule type" value="Genomic_DNA"/>
</dbReference>
<evidence type="ECO:0000256" key="1">
    <source>
        <dbReference type="SAM" id="MobiDB-lite"/>
    </source>
</evidence>
<keyword evidence="3" id="KW-1185">Reference proteome</keyword>
<dbReference type="GO" id="GO:1990498">
    <property type="term" value="C:mitotic spindle microtubule"/>
    <property type="evidence" value="ECO:0007669"/>
    <property type="project" value="TreeGrafter"/>
</dbReference>
<dbReference type="GO" id="GO:0008017">
    <property type="term" value="F:microtubule binding"/>
    <property type="evidence" value="ECO:0007669"/>
    <property type="project" value="TreeGrafter"/>
</dbReference>
<dbReference type="GO" id="GO:0051225">
    <property type="term" value="P:spindle assembly"/>
    <property type="evidence" value="ECO:0007669"/>
    <property type="project" value="InterPro"/>
</dbReference>
<sequence length="406" mass="44785">MFLKIARTVASESPQSGEDKGMALEDISSSLAFNPFLTRKQIPRTPENLLTEIRSSWRKTVQPDDSSDIELPSAKVMREAAPVDAGPIMQGVADSRLMCSTPPSPVPDSDPLSERKSLLCSTEVRPQKQMRISHIIESPILETSGTRESERTGEQELKCIENISIQNVVAGEDPEQSSSCVKRSVNTPGRYSENNSIISILPSDNFQDSSMDRMPNQNVSPLLSSVSSKTSLSWILNETFPEELDSMNATEFASSDSDFDVTIADVTGSSKNKGDIQESKLLLQSLFNPPKALKKTASMSEEELHQTHNGGESVSCTSDKHLKSEKTERDELFSPLELFTLDEAFTKTLPTTLNEKKYSLSSLLASCQHLEKMASMVHDVPLSLITKLKDKEQLNEEPRTKEPSSG</sequence>
<evidence type="ECO:0000313" key="2">
    <source>
        <dbReference type="EMBL" id="PKU49287.1"/>
    </source>
</evidence>